<gene>
    <name evidence="3" type="ORF">FHS57_000349</name>
</gene>
<dbReference type="Gene3D" id="2.60.120.1440">
    <property type="match status" value="1"/>
</dbReference>
<dbReference type="Gene3D" id="3.55.50.30">
    <property type="match status" value="1"/>
</dbReference>
<keyword evidence="4" id="KW-1185">Reference proteome</keyword>
<keyword evidence="1" id="KW-0812">Transmembrane</keyword>
<dbReference type="Proteomes" id="UP000541352">
    <property type="component" value="Unassembled WGS sequence"/>
</dbReference>
<proteinExistence type="predicted"/>
<organism evidence="3 4">
    <name type="scientific">Runella defluvii</name>
    <dbReference type="NCBI Taxonomy" id="370973"/>
    <lineage>
        <taxon>Bacteria</taxon>
        <taxon>Pseudomonadati</taxon>
        <taxon>Bacteroidota</taxon>
        <taxon>Cytophagia</taxon>
        <taxon>Cytophagales</taxon>
        <taxon>Spirosomataceae</taxon>
        <taxon>Runella</taxon>
    </lineage>
</organism>
<dbReference type="Pfam" id="PF04773">
    <property type="entry name" value="FecR"/>
    <property type="match status" value="1"/>
</dbReference>
<dbReference type="InterPro" id="IPR012373">
    <property type="entry name" value="Ferrdict_sens_TM"/>
</dbReference>
<dbReference type="GO" id="GO:0016989">
    <property type="term" value="F:sigma factor antagonist activity"/>
    <property type="evidence" value="ECO:0007669"/>
    <property type="project" value="TreeGrafter"/>
</dbReference>
<evidence type="ECO:0000313" key="4">
    <source>
        <dbReference type="Proteomes" id="UP000541352"/>
    </source>
</evidence>
<feature type="transmembrane region" description="Helical" evidence="1">
    <location>
        <begin position="92"/>
        <end position="113"/>
    </location>
</feature>
<keyword evidence="1" id="KW-1133">Transmembrane helix</keyword>
<dbReference type="PANTHER" id="PTHR30273">
    <property type="entry name" value="PERIPLASMIC SIGNAL SENSOR AND SIGMA FACTOR ACTIVATOR FECR-RELATED"/>
    <property type="match status" value="1"/>
</dbReference>
<sequence>MKPEQLLTDETFLAWYFRTDDVSVDKWNRSMAENPSLKASVDEAVSLLQFMQNEEERLVNEQQIEQATARLMSRVQDWEETKPVTRSLSRVFVRWAWPVAASVLMAFGLVWYLNKAEADNIYVASEHMMELKLADGSLVKLNKGAELKVENLNQHATGNREVWLKGEAFFDVSHLPNHRGFVVHSGEVDVAVLGTRFNVRQAASSTSVALESGKVELSLANNHAQKLVMKPGDLVEYSTASGGLVKSEINVQTYAAWQSGKVVFENATLAEIQKTLEGRFGLKVQVEPGSELGEFNGAFPSDDPAVLINALEKAYPGQVVRVEGGIQVRKSINN</sequence>
<keyword evidence="1" id="KW-0472">Membrane</keyword>
<accession>A0A7W5ZI83</accession>
<dbReference type="EMBL" id="JACIBY010000001">
    <property type="protein sequence ID" value="MBB3836367.1"/>
    <property type="molecule type" value="Genomic_DNA"/>
</dbReference>
<dbReference type="RefSeq" id="WP_183971129.1">
    <property type="nucleotide sequence ID" value="NZ_JACIBY010000001.1"/>
</dbReference>
<evidence type="ECO:0000256" key="1">
    <source>
        <dbReference type="SAM" id="Phobius"/>
    </source>
</evidence>
<evidence type="ECO:0000259" key="2">
    <source>
        <dbReference type="Pfam" id="PF04773"/>
    </source>
</evidence>
<evidence type="ECO:0000313" key="3">
    <source>
        <dbReference type="EMBL" id="MBB3836367.1"/>
    </source>
</evidence>
<dbReference type="AlphaFoldDB" id="A0A7W5ZI83"/>
<dbReference type="PANTHER" id="PTHR30273:SF2">
    <property type="entry name" value="PROTEIN FECR"/>
    <property type="match status" value="1"/>
</dbReference>
<feature type="domain" description="FecR protein" evidence="2">
    <location>
        <begin position="120"/>
        <end position="216"/>
    </location>
</feature>
<dbReference type="PIRSF" id="PIRSF018266">
    <property type="entry name" value="FecR"/>
    <property type="match status" value="1"/>
</dbReference>
<dbReference type="InterPro" id="IPR006860">
    <property type="entry name" value="FecR"/>
</dbReference>
<protein>
    <submittedName>
        <fullName evidence="3">Ferric-dicitrate binding protein FerR (Iron transport regulator)</fullName>
    </submittedName>
</protein>
<comment type="caution">
    <text evidence="3">The sequence shown here is derived from an EMBL/GenBank/DDBJ whole genome shotgun (WGS) entry which is preliminary data.</text>
</comment>
<reference evidence="3 4" key="1">
    <citation type="submission" date="2020-08" db="EMBL/GenBank/DDBJ databases">
        <title>Genomic Encyclopedia of Type Strains, Phase IV (KMG-IV): sequencing the most valuable type-strain genomes for metagenomic binning, comparative biology and taxonomic classification.</title>
        <authorList>
            <person name="Goeker M."/>
        </authorList>
    </citation>
    <scope>NUCLEOTIDE SEQUENCE [LARGE SCALE GENOMIC DNA]</scope>
    <source>
        <strain evidence="3 4">DSM 17976</strain>
    </source>
</reference>
<name>A0A7W5ZI83_9BACT</name>